<dbReference type="PANTHER" id="PTHR10655:SF17">
    <property type="entry name" value="LYSOPHOSPHOLIPASE-LIKE PROTEIN 1"/>
    <property type="match status" value="1"/>
</dbReference>
<evidence type="ECO:0000313" key="4">
    <source>
        <dbReference type="EMBL" id="PZQ44400.1"/>
    </source>
</evidence>
<dbReference type="InterPro" id="IPR003140">
    <property type="entry name" value="PLipase/COase/thioEstase"/>
</dbReference>
<evidence type="ECO:0000256" key="1">
    <source>
        <dbReference type="ARBA" id="ARBA00006499"/>
    </source>
</evidence>
<dbReference type="AlphaFoldDB" id="A0A2W5PZA5"/>
<gene>
    <name evidence="4" type="ORF">DI551_10185</name>
</gene>
<reference evidence="4 5" key="1">
    <citation type="submission" date="2017-08" db="EMBL/GenBank/DDBJ databases">
        <title>Infants hospitalized years apart are colonized by the same room-sourced microbial strains.</title>
        <authorList>
            <person name="Brooks B."/>
            <person name="Olm M.R."/>
            <person name="Firek B.A."/>
            <person name="Baker R."/>
            <person name="Thomas B.C."/>
            <person name="Morowitz M.J."/>
            <person name="Banfield J.F."/>
        </authorList>
    </citation>
    <scope>NUCLEOTIDE SEQUENCE [LARGE SCALE GENOMIC DNA]</scope>
    <source>
        <strain evidence="4">S2_005_002_R2_29</strain>
    </source>
</reference>
<accession>A0A2W5PZA5</accession>
<proteinExistence type="inferred from homology"/>
<dbReference type="Proteomes" id="UP000249417">
    <property type="component" value="Unassembled WGS sequence"/>
</dbReference>
<evidence type="ECO:0000313" key="5">
    <source>
        <dbReference type="Proteomes" id="UP000249417"/>
    </source>
</evidence>
<sequence>MSLKTYVHSPKSGKKPESMVILLHGLGANGQDLLGLAQFWQRLLPDTVFLSPDAPFPCDMAPVGFQWFSLQDWSPASILEGVQTAAPILDAYIDEMLEKYGLSDDKLALVGFSQGTMMSLYAGPRRKKKIAGVLGYSGALIGAETLGESAVHKIPVHLVHGDFDMVVPITAYYMALESLESHGFTVSGGVTAGLGHGIDDEGIESGGEFLSKVLS</sequence>
<evidence type="ECO:0000256" key="2">
    <source>
        <dbReference type="ARBA" id="ARBA00022801"/>
    </source>
</evidence>
<dbReference type="InterPro" id="IPR050565">
    <property type="entry name" value="LYPA1-2/EST-like"/>
</dbReference>
<dbReference type="GO" id="GO:0016787">
    <property type="term" value="F:hydrolase activity"/>
    <property type="evidence" value="ECO:0007669"/>
    <property type="project" value="UniProtKB-KW"/>
</dbReference>
<dbReference type="InterPro" id="IPR029058">
    <property type="entry name" value="AB_hydrolase_fold"/>
</dbReference>
<dbReference type="PANTHER" id="PTHR10655">
    <property type="entry name" value="LYSOPHOSPHOLIPASE-RELATED"/>
    <property type="match status" value="1"/>
</dbReference>
<protein>
    <submittedName>
        <fullName evidence="4">Phospholipase</fullName>
    </submittedName>
</protein>
<organism evidence="4 5">
    <name type="scientific">Micavibrio aeruginosavorus</name>
    <dbReference type="NCBI Taxonomy" id="349221"/>
    <lineage>
        <taxon>Bacteria</taxon>
        <taxon>Pseudomonadati</taxon>
        <taxon>Bdellovibrionota</taxon>
        <taxon>Bdellovibrionia</taxon>
        <taxon>Bdellovibrionales</taxon>
        <taxon>Pseudobdellovibrionaceae</taxon>
        <taxon>Micavibrio</taxon>
    </lineage>
</organism>
<dbReference type="EMBL" id="QFQB01000094">
    <property type="protein sequence ID" value="PZQ44400.1"/>
    <property type="molecule type" value="Genomic_DNA"/>
</dbReference>
<dbReference type="SUPFAM" id="SSF53474">
    <property type="entry name" value="alpha/beta-Hydrolases"/>
    <property type="match status" value="1"/>
</dbReference>
<evidence type="ECO:0000259" key="3">
    <source>
        <dbReference type="Pfam" id="PF02230"/>
    </source>
</evidence>
<dbReference type="Pfam" id="PF02230">
    <property type="entry name" value="Abhydrolase_2"/>
    <property type="match status" value="1"/>
</dbReference>
<keyword evidence="2" id="KW-0378">Hydrolase</keyword>
<name>A0A2W5PZA5_9BACT</name>
<dbReference type="Gene3D" id="3.40.50.1820">
    <property type="entry name" value="alpha/beta hydrolase"/>
    <property type="match status" value="1"/>
</dbReference>
<comment type="caution">
    <text evidence="4">The sequence shown here is derived from an EMBL/GenBank/DDBJ whole genome shotgun (WGS) entry which is preliminary data.</text>
</comment>
<comment type="similarity">
    <text evidence="1">Belongs to the AB hydrolase superfamily. AB hydrolase 2 family.</text>
</comment>
<feature type="domain" description="Phospholipase/carboxylesterase/thioesterase" evidence="3">
    <location>
        <begin position="12"/>
        <end position="213"/>
    </location>
</feature>